<sequence length="163" mass="18665">MVRVGLQISCTLENIEKLETNHPDYAFFLKLTCSNCGEQTNKWHDVTESERVQQDTRNSDGFNFFIKCKMCGRENSIDIVEKSNAAYTADDAGSFKTIVIFDCRGVEPVEFSPRAGWKVESSENGQKFDDVDLSEDDWVEYDQKNNNSVGIYEFASKFIKLKK</sequence>
<protein>
    <submittedName>
        <fullName evidence="4">GK21324</fullName>
    </submittedName>
</protein>
<dbReference type="OrthoDB" id="10248838at2759"/>
<dbReference type="PANTHER" id="PTHR12857">
    <property type="entry name" value="CXXC MOTIF CONTAINING ZINC BINDING PROTEIN"/>
    <property type="match status" value="1"/>
</dbReference>
<evidence type="ECO:0000313" key="4">
    <source>
        <dbReference type="EMBL" id="EDW74597.1"/>
    </source>
</evidence>
<dbReference type="Pfam" id="PF05907">
    <property type="entry name" value="CXXC_Zn-b_euk"/>
    <property type="match status" value="1"/>
</dbReference>
<accession>B4MR58</accession>
<dbReference type="Proteomes" id="UP000007798">
    <property type="component" value="Unassembled WGS sequence"/>
</dbReference>
<reference evidence="4 5" key="1">
    <citation type="journal article" date="2007" name="Nature">
        <title>Evolution of genes and genomes on the Drosophila phylogeny.</title>
        <authorList>
            <consortium name="Drosophila 12 Genomes Consortium"/>
            <person name="Clark A.G."/>
            <person name="Eisen M.B."/>
            <person name="Smith D.R."/>
            <person name="Bergman C.M."/>
            <person name="Oliver B."/>
            <person name="Markow T.A."/>
            <person name="Kaufman T.C."/>
            <person name="Kellis M."/>
            <person name="Gelbart W."/>
            <person name="Iyer V.N."/>
            <person name="Pollard D.A."/>
            <person name="Sackton T.B."/>
            <person name="Larracuente A.M."/>
            <person name="Singh N.D."/>
            <person name="Abad J.P."/>
            <person name="Abt D.N."/>
            <person name="Adryan B."/>
            <person name="Aguade M."/>
            <person name="Akashi H."/>
            <person name="Anderson W.W."/>
            <person name="Aquadro C.F."/>
            <person name="Ardell D.H."/>
            <person name="Arguello R."/>
            <person name="Artieri C.G."/>
            <person name="Barbash D.A."/>
            <person name="Barker D."/>
            <person name="Barsanti P."/>
            <person name="Batterham P."/>
            <person name="Batzoglou S."/>
            <person name="Begun D."/>
            <person name="Bhutkar A."/>
            <person name="Blanco E."/>
            <person name="Bosak S.A."/>
            <person name="Bradley R.K."/>
            <person name="Brand A.D."/>
            <person name="Brent M.R."/>
            <person name="Brooks A.N."/>
            <person name="Brown R.H."/>
            <person name="Butlin R.K."/>
            <person name="Caggese C."/>
            <person name="Calvi B.R."/>
            <person name="Bernardo de Carvalho A."/>
            <person name="Caspi A."/>
            <person name="Castrezana S."/>
            <person name="Celniker S.E."/>
            <person name="Chang J.L."/>
            <person name="Chapple C."/>
            <person name="Chatterji S."/>
            <person name="Chinwalla A."/>
            <person name="Civetta A."/>
            <person name="Clifton S.W."/>
            <person name="Comeron J.M."/>
            <person name="Costello J.C."/>
            <person name="Coyne J.A."/>
            <person name="Daub J."/>
            <person name="David R.G."/>
            <person name="Delcher A.L."/>
            <person name="Delehaunty K."/>
            <person name="Do C.B."/>
            <person name="Ebling H."/>
            <person name="Edwards K."/>
            <person name="Eickbush T."/>
            <person name="Evans J.D."/>
            <person name="Filipski A."/>
            <person name="Findeiss S."/>
            <person name="Freyhult E."/>
            <person name="Fulton L."/>
            <person name="Fulton R."/>
            <person name="Garcia A.C."/>
            <person name="Gardiner A."/>
            <person name="Garfield D.A."/>
            <person name="Garvin B.E."/>
            <person name="Gibson G."/>
            <person name="Gilbert D."/>
            <person name="Gnerre S."/>
            <person name="Godfrey J."/>
            <person name="Good R."/>
            <person name="Gotea V."/>
            <person name="Gravely B."/>
            <person name="Greenberg A.J."/>
            <person name="Griffiths-Jones S."/>
            <person name="Gross S."/>
            <person name="Guigo R."/>
            <person name="Gustafson E.A."/>
            <person name="Haerty W."/>
            <person name="Hahn M.W."/>
            <person name="Halligan D.L."/>
            <person name="Halpern A.L."/>
            <person name="Halter G.M."/>
            <person name="Han M.V."/>
            <person name="Heger A."/>
            <person name="Hillier L."/>
            <person name="Hinrichs A.S."/>
            <person name="Holmes I."/>
            <person name="Hoskins R.A."/>
            <person name="Hubisz M.J."/>
            <person name="Hultmark D."/>
            <person name="Huntley M.A."/>
            <person name="Jaffe D.B."/>
            <person name="Jagadeeshan S."/>
            <person name="Jeck W.R."/>
            <person name="Johnson J."/>
            <person name="Jones C.D."/>
            <person name="Jordan W.C."/>
            <person name="Karpen G.H."/>
            <person name="Kataoka E."/>
            <person name="Keightley P.D."/>
            <person name="Kheradpour P."/>
            <person name="Kirkness E.F."/>
            <person name="Koerich L.B."/>
            <person name="Kristiansen K."/>
            <person name="Kudrna D."/>
            <person name="Kulathinal R.J."/>
            <person name="Kumar S."/>
            <person name="Kwok R."/>
            <person name="Lander E."/>
            <person name="Langley C.H."/>
            <person name="Lapoint R."/>
            <person name="Lazzaro B.P."/>
            <person name="Lee S.J."/>
            <person name="Levesque L."/>
            <person name="Li R."/>
            <person name="Lin C.F."/>
            <person name="Lin M.F."/>
            <person name="Lindblad-Toh K."/>
            <person name="Llopart A."/>
            <person name="Long M."/>
            <person name="Low L."/>
            <person name="Lozovsky E."/>
            <person name="Lu J."/>
            <person name="Luo M."/>
            <person name="Machado C.A."/>
            <person name="Makalowski W."/>
            <person name="Marzo M."/>
            <person name="Matsuda M."/>
            <person name="Matzkin L."/>
            <person name="McAllister B."/>
            <person name="McBride C.S."/>
            <person name="McKernan B."/>
            <person name="McKernan K."/>
            <person name="Mendez-Lago M."/>
            <person name="Minx P."/>
            <person name="Mollenhauer M.U."/>
            <person name="Montooth K."/>
            <person name="Mount S.M."/>
            <person name="Mu X."/>
            <person name="Myers E."/>
            <person name="Negre B."/>
            <person name="Newfeld S."/>
            <person name="Nielsen R."/>
            <person name="Noor M.A."/>
            <person name="O'Grady P."/>
            <person name="Pachter L."/>
            <person name="Papaceit M."/>
            <person name="Parisi M.J."/>
            <person name="Parisi M."/>
            <person name="Parts L."/>
            <person name="Pedersen J.S."/>
            <person name="Pesole G."/>
            <person name="Phillippy A.M."/>
            <person name="Ponting C.P."/>
            <person name="Pop M."/>
            <person name="Porcelli D."/>
            <person name="Powell J.R."/>
            <person name="Prohaska S."/>
            <person name="Pruitt K."/>
            <person name="Puig M."/>
            <person name="Quesneville H."/>
            <person name="Ram K.R."/>
            <person name="Rand D."/>
            <person name="Rasmussen M.D."/>
            <person name="Reed L.K."/>
            <person name="Reenan R."/>
            <person name="Reily A."/>
            <person name="Remington K.A."/>
            <person name="Rieger T.T."/>
            <person name="Ritchie M.G."/>
            <person name="Robin C."/>
            <person name="Rogers Y.H."/>
            <person name="Rohde C."/>
            <person name="Rozas J."/>
            <person name="Rubenfield M.J."/>
            <person name="Ruiz A."/>
            <person name="Russo S."/>
            <person name="Salzberg S.L."/>
            <person name="Sanchez-Gracia A."/>
            <person name="Saranga D.J."/>
            <person name="Sato H."/>
            <person name="Schaeffer S.W."/>
            <person name="Schatz M.C."/>
            <person name="Schlenke T."/>
            <person name="Schwartz R."/>
            <person name="Segarra C."/>
            <person name="Singh R.S."/>
            <person name="Sirot L."/>
            <person name="Sirota M."/>
            <person name="Sisneros N.B."/>
            <person name="Smith C.D."/>
            <person name="Smith T.F."/>
            <person name="Spieth J."/>
            <person name="Stage D.E."/>
            <person name="Stark A."/>
            <person name="Stephan W."/>
            <person name="Strausberg R.L."/>
            <person name="Strempel S."/>
            <person name="Sturgill D."/>
            <person name="Sutton G."/>
            <person name="Sutton G.G."/>
            <person name="Tao W."/>
            <person name="Teichmann S."/>
            <person name="Tobari Y.N."/>
            <person name="Tomimura Y."/>
            <person name="Tsolas J.M."/>
            <person name="Valente V.L."/>
            <person name="Venter E."/>
            <person name="Venter J.C."/>
            <person name="Vicario S."/>
            <person name="Vieira F.G."/>
            <person name="Vilella A.J."/>
            <person name="Villasante A."/>
            <person name="Walenz B."/>
            <person name="Wang J."/>
            <person name="Wasserman M."/>
            <person name="Watts T."/>
            <person name="Wilson D."/>
            <person name="Wilson R.K."/>
            <person name="Wing R.A."/>
            <person name="Wolfner M.F."/>
            <person name="Wong A."/>
            <person name="Wong G.K."/>
            <person name="Wu C.I."/>
            <person name="Wu G."/>
            <person name="Yamamoto D."/>
            <person name="Yang H.P."/>
            <person name="Yang S.P."/>
            <person name="Yorke J.A."/>
            <person name="Yoshida K."/>
            <person name="Zdobnov E."/>
            <person name="Zhang P."/>
            <person name="Zhang Y."/>
            <person name="Zimin A.V."/>
            <person name="Baldwin J."/>
            <person name="Abdouelleil A."/>
            <person name="Abdulkadir J."/>
            <person name="Abebe A."/>
            <person name="Abera B."/>
            <person name="Abreu J."/>
            <person name="Acer S.C."/>
            <person name="Aftuck L."/>
            <person name="Alexander A."/>
            <person name="An P."/>
            <person name="Anderson E."/>
            <person name="Anderson S."/>
            <person name="Arachi H."/>
            <person name="Azer M."/>
            <person name="Bachantsang P."/>
            <person name="Barry A."/>
            <person name="Bayul T."/>
            <person name="Berlin A."/>
            <person name="Bessette D."/>
            <person name="Bloom T."/>
            <person name="Blye J."/>
            <person name="Boguslavskiy L."/>
            <person name="Bonnet C."/>
            <person name="Boukhgalter B."/>
            <person name="Bourzgui I."/>
            <person name="Brown A."/>
            <person name="Cahill P."/>
            <person name="Channer S."/>
            <person name="Cheshatsang Y."/>
            <person name="Chuda L."/>
            <person name="Citroen M."/>
            <person name="Collymore A."/>
            <person name="Cooke P."/>
            <person name="Costello M."/>
            <person name="D'Aco K."/>
            <person name="Daza R."/>
            <person name="De Haan G."/>
            <person name="DeGray S."/>
            <person name="DeMaso C."/>
            <person name="Dhargay N."/>
            <person name="Dooley K."/>
            <person name="Dooley E."/>
            <person name="Doricent M."/>
            <person name="Dorje P."/>
            <person name="Dorjee K."/>
            <person name="Dupes A."/>
            <person name="Elong R."/>
            <person name="Falk J."/>
            <person name="Farina A."/>
            <person name="Faro S."/>
            <person name="Ferguson D."/>
            <person name="Fisher S."/>
            <person name="Foley C.D."/>
            <person name="Franke A."/>
            <person name="Friedrich D."/>
            <person name="Gadbois L."/>
            <person name="Gearin G."/>
            <person name="Gearin C.R."/>
            <person name="Giannoukos G."/>
            <person name="Goode T."/>
            <person name="Graham J."/>
            <person name="Grandbois E."/>
            <person name="Grewal S."/>
            <person name="Gyaltsen K."/>
            <person name="Hafez N."/>
            <person name="Hagos B."/>
            <person name="Hall J."/>
            <person name="Henson C."/>
            <person name="Hollinger A."/>
            <person name="Honan T."/>
            <person name="Huard M.D."/>
            <person name="Hughes L."/>
            <person name="Hurhula B."/>
            <person name="Husby M.E."/>
            <person name="Kamat A."/>
            <person name="Kanga B."/>
            <person name="Kashin S."/>
            <person name="Khazanovich D."/>
            <person name="Kisner P."/>
            <person name="Lance K."/>
            <person name="Lara M."/>
            <person name="Lee W."/>
            <person name="Lennon N."/>
            <person name="Letendre F."/>
            <person name="LeVine R."/>
            <person name="Lipovsky A."/>
            <person name="Liu X."/>
            <person name="Liu J."/>
            <person name="Liu S."/>
            <person name="Lokyitsang T."/>
            <person name="Lokyitsang Y."/>
            <person name="Lubonja R."/>
            <person name="Lui A."/>
            <person name="MacDonald P."/>
            <person name="Magnisalis V."/>
            <person name="Maru K."/>
            <person name="Matthews C."/>
            <person name="McCusker W."/>
            <person name="McDonough S."/>
            <person name="Mehta T."/>
            <person name="Meldrim J."/>
            <person name="Meneus L."/>
            <person name="Mihai O."/>
            <person name="Mihalev A."/>
            <person name="Mihova T."/>
            <person name="Mittelman R."/>
            <person name="Mlenga V."/>
            <person name="Montmayeur A."/>
            <person name="Mulrain L."/>
            <person name="Navidi A."/>
            <person name="Naylor J."/>
            <person name="Negash T."/>
            <person name="Nguyen T."/>
            <person name="Nguyen N."/>
            <person name="Nicol R."/>
            <person name="Norbu C."/>
            <person name="Norbu N."/>
            <person name="Novod N."/>
            <person name="O'Neill B."/>
            <person name="Osman S."/>
            <person name="Markiewicz E."/>
            <person name="Oyono O.L."/>
            <person name="Patti C."/>
            <person name="Phunkhang P."/>
            <person name="Pierre F."/>
            <person name="Priest M."/>
            <person name="Raghuraman S."/>
            <person name="Rege F."/>
            <person name="Reyes R."/>
            <person name="Rise C."/>
            <person name="Rogov P."/>
            <person name="Ross K."/>
            <person name="Ryan E."/>
            <person name="Settipalli S."/>
            <person name="Shea T."/>
            <person name="Sherpa N."/>
            <person name="Shi L."/>
            <person name="Shih D."/>
            <person name="Sparrow T."/>
            <person name="Spaulding J."/>
            <person name="Stalker J."/>
            <person name="Stange-Thomann N."/>
            <person name="Stavropoulos S."/>
            <person name="Stone C."/>
            <person name="Strader C."/>
            <person name="Tesfaye S."/>
            <person name="Thomson T."/>
            <person name="Thoulutsang Y."/>
            <person name="Thoulutsang D."/>
            <person name="Topham K."/>
            <person name="Topping I."/>
            <person name="Tsamla T."/>
            <person name="Vassiliev H."/>
            <person name="Vo A."/>
            <person name="Wangchuk T."/>
            <person name="Wangdi T."/>
            <person name="Weiand M."/>
            <person name="Wilkinson J."/>
            <person name="Wilson A."/>
            <person name="Yadav S."/>
            <person name="Young G."/>
            <person name="Yu Q."/>
            <person name="Zembek L."/>
            <person name="Zhong D."/>
            <person name="Zimmer A."/>
            <person name="Zwirko Z."/>
            <person name="Jaffe D.B."/>
            <person name="Alvarez P."/>
            <person name="Brockman W."/>
            <person name="Butler J."/>
            <person name="Chin C."/>
            <person name="Gnerre S."/>
            <person name="Grabherr M."/>
            <person name="Kleber M."/>
            <person name="Mauceli E."/>
            <person name="MacCallum I."/>
        </authorList>
    </citation>
    <scope>NUCLEOTIDE SEQUENCE [LARGE SCALE GENOMIC DNA]</scope>
    <source>
        <strain evidence="5">Tucson 14030-0811.24</strain>
    </source>
</reference>
<dbReference type="PhylomeDB" id="B4MR58"/>
<dbReference type="eggNOG" id="KOG1296">
    <property type="taxonomic scope" value="Eukaryota"/>
</dbReference>
<keyword evidence="2" id="KW-0479">Metal-binding</keyword>
<proteinExistence type="inferred from homology"/>
<dbReference type="InterPro" id="IPR008584">
    <property type="entry name" value="CXXC_Zn-binding_euk"/>
</dbReference>
<evidence type="ECO:0000313" key="5">
    <source>
        <dbReference type="Proteomes" id="UP000007798"/>
    </source>
</evidence>
<evidence type="ECO:0000256" key="2">
    <source>
        <dbReference type="ARBA" id="ARBA00022723"/>
    </source>
</evidence>
<comment type="similarity">
    <text evidence="1">Belongs to the UPF0587 family.</text>
</comment>
<dbReference type="PANTHER" id="PTHR12857:SF0">
    <property type="entry name" value="CXXC MOTIF CONTAINING ZINC BINDING PROTEIN"/>
    <property type="match status" value="1"/>
</dbReference>
<evidence type="ECO:0000256" key="1">
    <source>
        <dbReference type="ARBA" id="ARBA00007818"/>
    </source>
</evidence>
<dbReference type="KEGG" id="dwi:6640641"/>
<dbReference type="FunCoup" id="B4MR58">
    <property type="interactions" value="1059"/>
</dbReference>
<dbReference type="HOGENOM" id="CLU_114688_1_0_1"/>
<name>B4MR58_DROWI</name>
<keyword evidence="3" id="KW-0862">Zinc</keyword>
<dbReference type="SUPFAM" id="SSF141678">
    <property type="entry name" value="MAL13P1.257-like"/>
    <property type="match status" value="1"/>
</dbReference>
<dbReference type="GO" id="GO:0008270">
    <property type="term" value="F:zinc ion binding"/>
    <property type="evidence" value="ECO:0007669"/>
    <property type="project" value="TreeGrafter"/>
</dbReference>
<dbReference type="InParanoid" id="B4MR58"/>
<dbReference type="OMA" id="TAHFVWR"/>
<dbReference type="AlphaFoldDB" id="B4MR58"/>
<keyword evidence="5" id="KW-1185">Reference proteome</keyword>
<gene>
    <name evidence="4" type="primary">Dwil\GK21324</name>
    <name evidence="4" type="ORF">Dwil_GK21324</name>
</gene>
<dbReference type="EMBL" id="CH963849">
    <property type="protein sequence ID" value="EDW74597.1"/>
    <property type="molecule type" value="Genomic_DNA"/>
</dbReference>
<dbReference type="SMR" id="B4MR58"/>
<evidence type="ECO:0000256" key="3">
    <source>
        <dbReference type="ARBA" id="ARBA00022833"/>
    </source>
</evidence>
<organism evidence="5">
    <name type="scientific">Drosophila willistoni</name>
    <name type="common">Fruit fly</name>
    <dbReference type="NCBI Taxonomy" id="7260"/>
    <lineage>
        <taxon>Eukaryota</taxon>
        <taxon>Metazoa</taxon>
        <taxon>Ecdysozoa</taxon>
        <taxon>Arthropoda</taxon>
        <taxon>Hexapoda</taxon>
        <taxon>Insecta</taxon>
        <taxon>Pterygota</taxon>
        <taxon>Neoptera</taxon>
        <taxon>Endopterygota</taxon>
        <taxon>Diptera</taxon>
        <taxon>Brachycera</taxon>
        <taxon>Muscomorpha</taxon>
        <taxon>Ephydroidea</taxon>
        <taxon>Drosophilidae</taxon>
        <taxon>Drosophila</taxon>
        <taxon>Sophophora</taxon>
    </lineage>
</organism>